<dbReference type="KEGG" id="aft:BBF96_00780"/>
<comment type="subcellular location">
    <subcellularLocation>
        <location evidence="1">Cell membrane</location>
        <topology evidence="1">Multi-pass membrane protein</topology>
    </subcellularLocation>
</comment>
<keyword evidence="4 6" id="KW-1133">Transmembrane helix</keyword>
<sequence length="413" mass="46233">MFVLFHNYYTRLIRFSKNVKLYLLALTLNSIGTGMFLVLYNLYLKELQYNEAFVGRTVSLKALAAVLILLPAGVFSDRLGRRKAMITGAVFSGISFAILSLLEDANIILIFIFCNGVFNSFFMVAQAPFIMENTTPKERIHLFSINSALMVGAWMLGNIIGGWIPDILTYWFTTLVAMKITLMISALIIFLGAVPLIKIREIQTHQQRNFDEIIKMLRDKKELLTLGKFILPSALVGFGAGLFVPYTNLYLANQYGMTTSLIGIVMALSQIMTAFATLFAPVLVKQVGRVKGIFIFQMSSIPFLFIMATTSNVFLAMVAVLLRTALMNAANPITSNLMMEEVGDKVKGIANSLSQMAFQLGWVVMGPISGMIIAEYGYSYVFFLAMFFYLGSALCYFIFFRHLDEEKVQSAIY</sequence>
<dbReference type="OrthoDB" id="9810492at2"/>
<reference evidence="8 9" key="1">
    <citation type="submission" date="2016-07" db="EMBL/GenBank/DDBJ databases">
        <title>Genome and transcriptome analysis of iron-reducing fermentative bacteria Anoxybacter fermentans.</title>
        <authorList>
            <person name="Zeng X."/>
            <person name="Shao Z."/>
        </authorList>
    </citation>
    <scope>NUCLEOTIDE SEQUENCE [LARGE SCALE GENOMIC DNA]</scope>
    <source>
        <strain evidence="8 9">DY22613</strain>
    </source>
</reference>
<evidence type="ECO:0000256" key="2">
    <source>
        <dbReference type="ARBA" id="ARBA00022448"/>
    </source>
</evidence>
<evidence type="ECO:0000256" key="6">
    <source>
        <dbReference type="SAM" id="Phobius"/>
    </source>
</evidence>
<protein>
    <recommendedName>
        <fullName evidence="7">Major facilitator superfamily (MFS) profile domain-containing protein</fullName>
    </recommendedName>
</protein>
<dbReference type="PROSITE" id="PS50850">
    <property type="entry name" value="MFS"/>
    <property type="match status" value="1"/>
</dbReference>
<feature type="transmembrane region" description="Helical" evidence="6">
    <location>
        <begin position="314"/>
        <end position="335"/>
    </location>
</feature>
<feature type="transmembrane region" description="Helical" evidence="6">
    <location>
        <begin position="108"/>
        <end position="130"/>
    </location>
</feature>
<evidence type="ECO:0000256" key="3">
    <source>
        <dbReference type="ARBA" id="ARBA00022692"/>
    </source>
</evidence>
<feature type="transmembrane region" description="Helical" evidence="6">
    <location>
        <begin position="21"/>
        <end position="40"/>
    </location>
</feature>
<feature type="transmembrane region" description="Helical" evidence="6">
    <location>
        <begin position="84"/>
        <end position="102"/>
    </location>
</feature>
<proteinExistence type="predicted"/>
<dbReference type="Proteomes" id="UP000267250">
    <property type="component" value="Chromosome"/>
</dbReference>
<dbReference type="InterPro" id="IPR005829">
    <property type="entry name" value="Sugar_transporter_CS"/>
</dbReference>
<feature type="transmembrane region" description="Helical" evidence="6">
    <location>
        <begin position="380"/>
        <end position="400"/>
    </location>
</feature>
<keyword evidence="2" id="KW-0813">Transport</keyword>
<dbReference type="EMBL" id="CP016379">
    <property type="protein sequence ID" value="AZR74767.1"/>
    <property type="molecule type" value="Genomic_DNA"/>
</dbReference>
<evidence type="ECO:0000256" key="1">
    <source>
        <dbReference type="ARBA" id="ARBA00004651"/>
    </source>
</evidence>
<dbReference type="PANTHER" id="PTHR23520">
    <property type="entry name" value="TRANSPORTER, PUTATIVE (AFU_ORTHOLOGUE AFUA_3G04000)-RELATED"/>
    <property type="match status" value="1"/>
</dbReference>
<gene>
    <name evidence="8" type="ORF">BBF96_00780</name>
</gene>
<dbReference type="GO" id="GO:0022857">
    <property type="term" value="F:transmembrane transporter activity"/>
    <property type="evidence" value="ECO:0007669"/>
    <property type="project" value="InterPro"/>
</dbReference>
<dbReference type="GO" id="GO:0005886">
    <property type="term" value="C:plasma membrane"/>
    <property type="evidence" value="ECO:0007669"/>
    <property type="project" value="UniProtKB-SubCell"/>
</dbReference>
<keyword evidence="5 6" id="KW-0472">Membrane</keyword>
<keyword evidence="3 6" id="KW-0812">Transmembrane</keyword>
<dbReference type="Pfam" id="PF07690">
    <property type="entry name" value="MFS_1"/>
    <property type="match status" value="1"/>
</dbReference>
<name>A0A3S9T2L8_9FIRM</name>
<feature type="transmembrane region" description="Helical" evidence="6">
    <location>
        <begin position="223"/>
        <end position="246"/>
    </location>
</feature>
<evidence type="ECO:0000313" key="8">
    <source>
        <dbReference type="EMBL" id="AZR74767.1"/>
    </source>
</evidence>
<dbReference type="InterPro" id="IPR011701">
    <property type="entry name" value="MFS"/>
</dbReference>
<evidence type="ECO:0000256" key="4">
    <source>
        <dbReference type="ARBA" id="ARBA00022989"/>
    </source>
</evidence>
<feature type="transmembrane region" description="Helical" evidence="6">
    <location>
        <begin position="258"/>
        <end position="280"/>
    </location>
</feature>
<dbReference type="PANTHER" id="PTHR23520:SF5">
    <property type="entry name" value="TRANSPORTER, PUTATIVE (AFU_ORTHOLOGUE AFUA_3G04000)-RELATED"/>
    <property type="match status" value="1"/>
</dbReference>
<dbReference type="PROSITE" id="PS00216">
    <property type="entry name" value="SUGAR_TRANSPORT_1"/>
    <property type="match status" value="1"/>
</dbReference>
<dbReference type="AlphaFoldDB" id="A0A3S9T2L8"/>
<dbReference type="Gene3D" id="1.20.1250.20">
    <property type="entry name" value="MFS general substrate transporter like domains"/>
    <property type="match status" value="2"/>
</dbReference>
<feature type="transmembrane region" description="Helical" evidence="6">
    <location>
        <begin position="142"/>
        <end position="164"/>
    </location>
</feature>
<keyword evidence="9" id="KW-1185">Reference proteome</keyword>
<dbReference type="SUPFAM" id="SSF103473">
    <property type="entry name" value="MFS general substrate transporter"/>
    <property type="match status" value="1"/>
</dbReference>
<dbReference type="RefSeq" id="WP_127015380.1">
    <property type="nucleotide sequence ID" value="NZ_CP016379.1"/>
</dbReference>
<feature type="domain" description="Major facilitator superfamily (MFS) profile" evidence="7">
    <location>
        <begin position="18"/>
        <end position="404"/>
    </location>
</feature>
<dbReference type="InterPro" id="IPR020846">
    <property type="entry name" value="MFS_dom"/>
</dbReference>
<feature type="transmembrane region" description="Helical" evidence="6">
    <location>
        <begin position="52"/>
        <end position="72"/>
    </location>
</feature>
<dbReference type="InterPro" id="IPR036259">
    <property type="entry name" value="MFS_trans_sf"/>
</dbReference>
<organism evidence="8 9">
    <name type="scientific">Anoxybacter fermentans</name>
    <dbReference type="NCBI Taxonomy" id="1323375"/>
    <lineage>
        <taxon>Bacteria</taxon>
        <taxon>Bacillati</taxon>
        <taxon>Bacillota</taxon>
        <taxon>Clostridia</taxon>
        <taxon>Halanaerobiales</taxon>
        <taxon>Anoxybacter</taxon>
    </lineage>
</organism>
<evidence type="ECO:0000256" key="5">
    <source>
        <dbReference type="ARBA" id="ARBA00023136"/>
    </source>
</evidence>
<accession>A0A3S9T2L8</accession>
<evidence type="ECO:0000259" key="7">
    <source>
        <dbReference type="PROSITE" id="PS50850"/>
    </source>
</evidence>
<feature type="transmembrane region" description="Helical" evidence="6">
    <location>
        <begin position="170"/>
        <end position="197"/>
    </location>
</feature>
<evidence type="ECO:0000313" key="9">
    <source>
        <dbReference type="Proteomes" id="UP000267250"/>
    </source>
</evidence>